<keyword evidence="3" id="KW-1185">Reference proteome</keyword>
<feature type="transmembrane region" description="Helical" evidence="1">
    <location>
        <begin position="47"/>
        <end position="68"/>
    </location>
</feature>
<dbReference type="RefSeq" id="WP_073146127.1">
    <property type="nucleotide sequence ID" value="NZ_FQUV01000011.1"/>
</dbReference>
<dbReference type="Proteomes" id="UP000184144">
    <property type="component" value="Unassembled WGS sequence"/>
</dbReference>
<gene>
    <name evidence="2" type="ORF">SAMN05444273_11171</name>
</gene>
<evidence type="ECO:0000313" key="3">
    <source>
        <dbReference type="Proteomes" id="UP000184144"/>
    </source>
</evidence>
<dbReference type="OrthoDB" id="7876774at2"/>
<accession>A0A1M5E975</accession>
<name>A0A1M5E975_9RHOB</name>
<protein>
    <submittedName>
        <fullName evidence="2">Putative Holin-X, holin superfamily III</fullName>
    </submittedName>
</protein>
<keyword evidence="1" id="KW-0472">Membrane</keyword>
<dbReference type="STRING" id="1486859.SAMN05444273_11171"/>
<dbReference type="AlphaFoldDB" id="A0A1M5E975"/>
<proteinExistence type="predicted"/>
<keyword evidence="1" id="KW-0812">Transmembrane</keyword>
<sequence>MFDLIEKKAKAAARSIVLSSVGGLSMAVGLAFLTVAAWIFLTAVATPLTAALVIGGVYTGLGLIMMGLSSARSTEPAPVARTHAPSEAPPLMQAFLHGMQAGANAQRR</sequence>
<dbReference type="InterPro" id="IPR009937">
    <property type="entry name" value="Phage_holin_3_6"/>
</dbReference>
<evidence type="ECO:0000313" key="2">
    <source>
        <dbReference type="EMBL" id="SHF75694.1"/>
    </source>
</evidence>
<keyword evidence="1" id="KW-1133">Transmembrane helix</keyword>
<dbReference type="Pfam" id="PF07332">
    <property type="entry name" value="Phage_holin_3_6"/>
    <property type="match status" value="1"/>
</dbReference>
<organism evidence="2 3">
    <name type="scientific">Litoreibacter ascidiaceicola</name>
    <dbReference type="NCBI Taxonomy" id="1486859"/>
    <lineage>
        <taxon>Bacteria</taxon>
        <taxon>Pseudomonadati</taxon>
        <taxon>Pseudomonadota</taxon>
        <taxon>Alphaproteobacteria</taxon>
        <taxon>Rhodobacterales</taxon>
        <taxon>Roseobacteraceae</taxon>
        <taxon>Litoreibacter</taxon>
    </lineage>
</organism>
<feature type="transmembrane region" description="Helical" evidence="1">
    <location>
        <begin position="21"/>
        <end position="41"/>
    </location>
</feature>
<dbReference type="EMBL" id="FQUV01000011">
    <property type="protein sequence ID" value="SHF75694.1"/>
    <property type="molecule type" value="Genomic_DNA"/>
</dbReference>
<reference evidence="3" key="1">
    <citation type="submission" date="2016-11" db="EMBL/GenBank/DDBJ databases">
        <authorList>
            <person name="Varghese N."/>
            <person name="Submissions S."/>
        </authorList>
    </citation>
    <scope>NUCLEOTIDE SEQUENCE [LARGE SCALE GENOMIC DNA]</scope>
    <source>
        <strain evidence="3">DSM 100566</strain>
    </source>
</reference>
<evidence type="ECO:0000256" key="1">
    <source>
        <dbReference type="SAM" id="Phobius"/>
    </source>
</evidence>